<feature type="transmembrane region" description="Helical" evidence="1">
    <location>
        <begin position="209"/>
        <end position="229"/>
    </location>
</feature>
<dbReference type="OrthoDB" id="505977at2"/>
<evidence type="ECO:0000313" key="3">
    <source>
        <dbReference type="Proteomes" id="UP000218238"/>
    </source>
</evidence>
<evidence type="ECO:0008006" key="4">
    <source>
        <dbReference type="Google" id="ProtNLM"/>
    </source>
</evidence>
<evidence type="ECO:0000256" key="1">
    <source>
        <dbReference type="SAM" id="Phobius"/>
    </source>
</evidence>
<keyword evidence="3" id="KW-1185">Reference proteome</keyword>
<gene>
    <name evidence="2" type="ORF">CK510_15045</name>
</gene>
<feature type="transmembrane region" description="Helical" evidence="1">
    <location>
        <begin position="65"/>
        <end position="84"/>
    </location>
</feature>
<keyword evidence="1" id="KW-0812">Transmembrane</keyword>
<organism evidence="2 3">
    <name type="scientific">Brunnivagina elsteri CCALA 953</name>
    <dbReference type="NCBI Taxonomy" id="987040"/>
    <lineage>
        <taxon>Bacteria</taxon>
        <taxon>Bacillati</taxon>
        <taxon>Cyanobacteriota</taxon>
        <taxon>Cyanophyceae</taxon>
        <taxon>Nostocales</taxon>
        <taxon>Calotrichaceae</taxon>
        <taxon>Brunnivagina</taxon>
    </lineage>
</organism>
<feature type="transmembrane region" description="Helical" evidence="1">
    <location>
        <begin position="332"/>
        <end position="360"/>
    </location>
</feature>
<dbReference type="Proteomes" id="UP000218238">
    <property type="component" value="Unassembled WGS sequence"/>
</dbReference>
<keyword evidence="1" id="KW-1133">Transmembrane helix</keyword>
<feature type="transmembrane region" description="Helical" evidence="1">
    <location>
        <begin position="108"/>
        <end position="126"/>
    </location>
</feature>
<accession>A0A2A2THP3</accession>
<feature type="transmembrane region" description="Helical" evidence="1">
    <location>
        <begin position="169"/>
        <end position="197"/>
    </location>
</feature>
<dbReference type="AlphaFoldDB" id="A0A2A2THP3"/>
<feature type="transmembrane region" description="Helical" evidence="1">
    <location>
        <begin position="12"/>
        <end position="30"/>
    </location>
</feature>
<proteinExistence type="predicted"/>
<dbReference type="RefSeq" id="WP_143289313.1">
    <property type="nucleotide sequence ID" value="NZ_NTFS01000158.1"/>
</dbReference>
<feature type="transmembrane region" description="Helical" evidence="1">
    <location>
        <begin position="300"/>
        <end position="320"/>
    </location>
</feature>
<protein>
    <recommendedName>
        <fullName evidence="4">O-antigen polymerase</fullName>
    </recommendedName>
</protein>
<comment type="caution">
    <text evidence="2">The sequence shown here is derived from an EMBL/GenBank/DDBJ whole genome shotgun (WGS) entry which is preliminary data.</text>
</comment>
<keyword evidence="1" id="KW-0472">Membrane</keyword>
<sequence>MPIPIIKTEINYFFYTLILYCITALYLIPYDLELPHAKFFLPILATLLIFQLLRDRSKLQISDIVTVCLIILITVVNASSYQLFRYSLPIALISIGFSQFPKIKIQKIYLTILCWLSTIAMTYQMAIYRRIEFDGSLRISLSNGDPNVSGLFMLLFFFLSIKAKFKPGIIIALVSSCLFLSRNYFFSLIIFFTILCFEKPFARFAKKINFSLLFIFANIFGILVGEFFLNFVEVGYEYDTGSNRLFAVNDASNLFRFEANRFLIQSYSSDWHLALKGYGGNYETIFRPIGAIIHNSFLEVIAYTGIVLGILYFYILIRAINGYYKYENYKYIFSYLFFSLFLHSAFQGVTPFLFISILSLSLEEETPKKLIYHRE</sequence>
<evidence type="ECO:0000313" key="2">
    <source>
        <dbReference type="EMBL" id="PAX53242.1"/>
    </source>
</evidence>
<dbReference type="EMBL" id="NTFS01000158">
    <property type="protein sequence ID" value="PAX53242.1"/>
    <property type="molecule type" value="Genomic_DNA"/>
</dbReference>
<reference evidence="2 3" key="1">
    <citation type="submission" date="2017-08" db="EMBL/GenBank/DDBJ databases">
        <title>Draft genome sequence of filamentous cyanobacterium Calothrix elsteri CCALA 953.</title>
        <authorList>
            <person name="Gagunashvili A.N."/>
            <person name="Elster J."/>
            <person name="Andresson O.S."/>
        </authorList>
    </citation>
    <scope>NUCLEOTIDE SEQUENCE [LARGE SCALE GENOMIC DNA]</scope>
    <source>
        <strain evidence="2 3">CCALA 953</strain>
    </source>
</reference>
<name>A0A2A2THP3_9CYAN</name>